<dbReference type="PANTHER" id="PTHR11102">
    <property type="entry name" value="SEL-1-LIKE PROTEIN"/>
    <property type="match status" value="1"/>
</dbReference>
<dbReference type="SMART" id="SM00671">
    <property type="entry name" value="SEL1"/>
    <property type="match status" value="2"/>
</dbReference>
<organism evidence="3 4">
    <name type="scientific">Thalassiosira oceanica</name>
    <name type="common">Marine diatom</name>
    <dbReference type="NCBI Taxonomy" id="159749"/>
    <lineage>
        <taxon>Eukaryota</taxon>
        <taxon>Sar</taxon>
        <taxon>Stramenopiles</taxon>
        <taxon>Ochrophyta</taxon>
        <taxon>Bacillariophyta</taxon>
        <taxon>Coscinodiscophyceae</taxon>
        <taxon>Thalassiosirophycidae</taxon>
        <taxon>Thalassiosirales</taxon>
        <taxon>Thalassiosiraceae</taxon>
        <taxon>Thalassiosira</taxon>
    </lineage>
</organism>
<evidence type="ECO:0000256" key="1">
    <source>
        <dbReference type="ARBA" id="ARBA00038101"/>
    </source>
</evidence>
<name>K0TJK4_THAOC</name>
<dbReference type="GO" id="GO:0036503">
    <property type="term" value="P:ERAD pathway"/>
    <property type="evidence" value="ECO:0007669"/>
    <property type="project" value="TreeGrafter"/>
</dbReference>
<accession>K0TJK4</accession>
<feature type="non-terminal residue" evidence="3">
    <location>
        <position position="1"/>
    </location>
</feature>
<comment type="similarity">
    <text evidence="1">Belongs to the sel-1 family.</text>
</comment>
<sequence>DAATLALVQKRVDAKDPVATEFLAVAYFDGNHGLHQDIPRAIDLWTEAARLGDLNAHFQLGLLYFFGEGVEKDVGRGIRHWQHSAIRGHSESRFMLGLHEFTSGNHELAVQHWMITAKMGGEEALNKIKDMFMKGLATKAQYADSLTGYQNALEESKSPQRFQKFPALLSIGQGSQFDDFVCEVSSTSKLKFERLRGERCPASPSTVRASPIPVPHSDQRYSGQASVSSSLDKAAPGSGPKAPPRCPGAIESSRVPAERWGRSTAAAGVVRVPSSRLGSRRVPPGPLRASSLAHDGDGIQVLSGHPPSHHPRGRPVRSLSLVRRTPAVGGWSKWPQAAEPPSLGPPDSRDDNIQAVAG</sequence>
<evidence type="ECO:0000313" key="4">
    <source>
        <dbReference type="Proteomes" id="UP000266841"/>
    </source>
</evidence>
<proteinExistence type="inferred from homology"/>
<dbReference type="Pfam" id="PF08238">
    <property type="entry name" value="Sel1"/>
    <property type="match status" value="2"/>
</dbReference>
<dbReference type="InterPro" id="IPR011990">
    <property type="entry name" value="TPR-like_helical_dom_sf"/>
</dbReference>
<dbReference type="Proteomes" id="UP000266841">
    <property type="component" value="Unassembled WGS sequence"/>
</dbReference>
<dbReference type="SUPFAM" id="SSF81901">
    <property type="entry name" value="HCP-like"/>
    <property type="match status" value="1"/>
</dbReference>
<feature type="compositionally biased region" description="Polar residues" evidence="2">
    <location>
        <begin position="220"/>
        <end position="231"/>
    </location>
</feature>
<feature type="region of interest" description="Disordered" evidence="2">
    <location>
        <begin position="197"/>
        <end position="259"/>
    </location>
</feature>
<dbReference type="Gene3D" id="1.25.40.10">
    <property type="entry name" value="Tetratricopeptide repeat domain"/>
    <property type="match status" value="1"/>
</dbReference>
<protein>
    <submittedName>
        <fullName evidence="3">Uncharacterized protein</fullName>
    </submittedName>
</protein>
<comment type="caution">
    <text evidence="3">The sequence shown here is derived from an EMBL/GenBank/DDBJ whole genome shotgun (WGS) entry which is preliminary data.</text>
</comment>
<dbReference type="OrthoDB" id="202041at2759"/>
<evidence type="ECO:0000313" key="3">
    <source>
        <dbReference type="EMBL" id="EJK77334.1"/>
    </source>
</evidence>
<dbReference type="EMBL" id="AGNL01001014">
    <property type="protein sequence ID" value="EJK77334.1"/>
    <property type="molecule type" value="Genomic_DNA"/>
</dbReference>
<keyword evidence="4" id="KW-1185">Reference proteome</keyword>
<dbReference type="PANTHER" id="PTHR11102:SF147">
    <property type="entry name" value="SEL1L ADAPTOR SUBUNIT OF ERAD E3 UBIQUITIN LIGASE"/>
    <property type="match status" value="1"/>
</dbReference>
<gene>
    <name evidence="3" type="ORF">THAOC_00841</name>
</gene>
<dbReference type="AlphaFoldDB" id="K0TJK4"/>
<dbReference type="InterPro" id="IPR006597">
    <property type="entry name" value="Sel1-like"/>
</dbReference>
<dbReference type="InterPro" id="IPR050767">
    <property type="entry name" value="Sel1_AlgK"/>
</dbReference>
<reference evidence="3 4" key="1">
    <citation type="journal article" date="2012" name="Genome Biol.">
        <title>Genome and low-iron response of an oceanic diatom adapted to chronic iron limitation.</title>
        <authorList>
            <person name="Lommer M."/>
            <person name="Specht M."/>
            <person name="Roy A.S."/>
            <person name="Kraemer L."/>
            <person name="Andreson R."/>
            <person name="Gutowska M.A."/>
            <person name="Wolf J."/>
            <person name="Bergner S.V."/>
            <person name="Schilhabel M.B."/>
            <person name="Klostermeier U.C."/>
            <person name="Beiko R.G."/>
            <person name="Rosenstiel P."/>
            <person name="Hippler M."/>
            <person name="Laroche J."/>
        </authorList>
    </citation>
    <scope>NUCLEOTIDE SEQUENCE [LARGE SCALE GENOMIC DNA]</scope>
    <source>
        <strain evidence="3 4">CCMP1005</strain>
    </source>
</reference>
<dbReference type="GO" id="GO:0005789">
    <property type="term" value="C:endoplasmic reticulum membrane"/>
    <property type="evidence" value="ECO:0007669"/>
    <property type="project" value="TreeGrafter"/>
</dbReference>
<feature type="region of interest" description="Disordered" evidence="2">
    <location>
        <begin position="290"/>
        <end position="358"/>
    </location>
</feature>
<evidence type="ECO:0000256" key="2">
    <source>
        <dbReference type="SAM" id="MobiDB-lite"/>
    </source>
</evidence>